<dbReference type="EMBL" id="QWEY01000002">
    <property type="protein sequence ID" value="RGP38329.1"/>
    <property type="molecule type" value="Genomic_DNA"/>
</dbReference>
<comment type="caution">
    <text evidence="2">The sequence shown here is derived from an EMBL/GenBank/DDBJ whole genome shotgun (WGS) entry which is preliminary data.</text>
</comment>
<proteinExistence type="predicted"/>
<keyword evidence="3" id="KW-1185">Reference proteome</keyword>
<dbReference type="SUPFAM" id="SSF50346">
    <property type="entry name" value="PRC-barrel domain"/>
    <property type="match status" value="2"/>
</dbReference>
<evidence type="ECO:0000313" key="2">
    <source>
        <dbReference type="EMBL" id="RGP38329.1"/>
    </source>
</evidence>
<dbReference type="Gene3D" id="2.30.30.240">
    <property type="entry name" value="PRC-barrel domain"/>
    <property type="match status" value="2"/>
</dbReference>
<sequence length="330" mass="33892">MTNPLLSSHEQETTMKKLFGTSALVMALAMPTFAQDTTAPAQIMPADGAMATNSPYLAGVNNGVRASDFIGKTIYVTEQDTSTMPVEALAAADASWENAGSISDMIITLDGETQAVLADFGGFLGIGQKTVALSMDDLVMVPDSSSADDYFIVFHGTRAALEGAPEFNPDMVFATEPVDATMAPADGTAPMAPVDGTAPMTPTDGVAGTDPAMTPPADGTVAMDGTMADGTVADDGLVDLATMTEADLIGKRVIGLNDEDVGEISAVAIGADGAIEGAVVDVGGFLGIGERRVALGSETLTIVRNAGGTIDHFRVTMTQDQLETLPEYQG</sequence>
<name>A0A411Z5K7_9RHOB</name>
<accession>A0A411Z5K7</accession>
<dbReference type="InterPro" id="IPR027275">
    <property type="entry name" value="PRC-brl_dom"/>
</dbReference>
<dbReference type="AlphaFoldDB" id="A0A411Z5K7"/>
<dbReference type="Pfam" id="PF05239">
    <property type="entry name" value="PRC"/>
    <property type="match status" value="2"/>
</dbReference>
<dbReference type="PANTHER" id="PTHR36505:SF1">
    <property type="entry name" value="BLR1072 PROTEIN"/>
    <property type="match status" value="1"/>
</dbReference>
<feature type="domain" description="PRC-barrel" evidence="1">
    <location>
        <begin position="65"/>
        <end position="154"/>
    </location>
</feature>
<organism evidence="2 3">
    <name type="scientific">Pseudotabrizicola alkalilacus</name>
    <dbReference type="NCBI Taxonomy" id="2305252"/>
    <lineage>
        <taxon>Bacteria</taxon>
        <taxon>Pseudomonadati</taxon>
        <taxon>Pseudomonadota</taxon>
        <taxon>Alphaproteobacteria</taxon>
        <taxon>Rhodobacterales</taxon>
        <taxon>Paracoccaceae</taxon>
        <taxon>Pseudotabrizicola</taxon>
    </lineage>
</organism>
<dbReference type="InterPro" id="IPR011033">
    <property type="entry name" value="PRC_barrel-like_sf"/>
</dbReference>
<feature type="domain" description="PRC-barrel" evidence="1">
    <location>
        <begin position="246"/>
        <end position="302"/>
    </location>
</feature>
<dbReference type="Proteomes" id="UP000284547">
    <property type="component" value="Unassembled WGS sequence"/>
</dbReference>
<dbReference type="PANTHER" id="PTHR36505">
    <property type="entry name" value="BLR1072 PROTEIN"/>
    <property type="match status" value="1"/>
</dbReference>
<gene>
    <name evidence="2" type="ORF">D1012_05765</name>
</gene>
<evidence type="ECO:0000313" key="3">
    <source>
        <dbReference type="Proteomes" id="UP000284547"/>
    </source>
</evidence>
<evidence type="ECO:0000259" key="1">
    <source>
        <dbReference type="Pfam" id="PF05239"/>
    </source>
</evidence>
<reference evidence="2 3" key="1">
    <citation type="submission" date="2018-08" db="EMBL/GenBank/DDBJ databases">
        <title>Flavobacterium tibetense sp. nov., isolated from a wetland YonghuCo on Tibetan Plateau.</title>
        <authorList>
            <person name="Phurbu D."/>
            <person name="Lu H."/>
            <person name="Xing P."/>
        </authorList>
    </citation>
    <scope>NUCLEOTIDE SEQUENCE [LARGE SCALE GENOMIC DNA]</scope>
    <source>
        <strain evidence="2 3">DJC</strain>
    </source>
</reference>
<protein>
    <submittedName>
        <fullName evidence="2">PRC-barrel domain containing protein</fullName>
    </submittedName>
</protein>